<evidence type="ECO:0000313" key="4">
    <source>
        <dbReference type="Proteomes" id="UP000284407"/>
    </source>
</evidence>
<proteinExistence type="predicted"/>
<feature type="chain" id="PRO_5019558215" description="Lectin-like protein BA14k" evidence="2">
    <location>
        <begin position="31"/>
        <end position="176"/>
    </location>
</feature>
<keyword evidence="4" id="KW-1185">Reference proteome</keyword>
<feature type="compositionally biased region" description="Gly residues" evidence="1">
    <location>
        <begin position="69"/>
        <end position="80"/>
    </location>
</feature>
<dbReference type="OrthoDB" id="7876829at2"/>
<dbReference type="STRING" id="1443111.Z949_3885"/>
<dbReference type="RefSeq" id="WP_025064186.1">
    <property type="nucleotide sequence ID" value="NZ_RAQK01000001.1"/>
</dbReference>
<sequence length="176" mass="19093">MNFAFPSRLVGTLSAIAIALTTLTAVPAHADNKRAVRTVATILGLAVVGKIIHDNNKDRSDGRAVVGTSGHGNGYGNGHGGVRRPGNGNGHVTTHPRPRPLPARIDRSLLPGKCFYSVPSYQGQVQMFGRRCLEQNYHYANRLPQSCSVRARSNRGTYVGYDARCLRRSGYSLARH</sequence>
<dbReference type="AlphaFoldDB" id="A0A420DSF8"/>
<comment type="caution">
    <text evidence="3">The sequence shown here is derived from an EMBL/GenBank/DDBJ whole genome shotgun (WGS) entry which is preliminary data.</text>
</comment>
<feature type="signal peptide" evidence="2">
    <location>
        <begin position="1"/>
        <end position="30"/>
    </location>
</feature>
<organism evidence="3 4">
    <name type="scientific">Sulfitobacter guttiformis</name>
    <dbReference type="NCBI Taxonomy" id="74349"/>
    <lineage>
        <taxon>Bacteria</taxon>
        <taxon>Pseudomonadati</taxon>
        <taxon>Pseudomonadota</taxon>
        <taxon>Alphaproteobacteria</taxon>
        <taxon>Rhodobacterales</taxon>
        <taxon>Roseobacteraceae</taxon>
        <taxon>Sulfitobacter</taxon>
    </lineage>
</organism>
<reference evidence="3 4" key="1">
    <citation type="submission" date="2018-09" db="EMBL/GenBank/DDBJ databases">
        <title>Genomic Encyclopedia of Archaeal and Bacterial Type Strains, Phase II (KMG-II): from individual species to whole genera.</title>
        <authorList>
            <person name="Goeker M."/>
        </authorList>
    </citation>
    <scope>NUCLEOTIDE SEQUENCE [LARGE SCALE GENOMIC DNA]</scope>
    <source>
        <strain evidence="3 4">DSM 11458</strain>
    </source>
</reference>
<evidence type="ECO:0000313" key="3">
    <source>
        <dbReference type="EMBL" id="RKE97261.1"/>
    </source>
</evidence>
<accession>A0A420DSF8</accession>
<keyword evidence="2" id="KW-0732">Signal</keyword>
<evidence type="ECO:0000256" key="2">
    <source>
        <dbReference type="SAM" id="SignalP"/>
    </source>
</evidence>
<protein>
    <recommendedName>
        <fullName evidence="5">Lectin-like protein BA14k</fullName>
    </recommendedName>
</protein>
<feature type="region of interest" description="Disordered" evidence="1">
    <location>
        <begin position="58"/>
        <end position="103"/>
    </location>
</feature>
<dbReference type="Proteomes" id="UP000284407">
    <property type="component" value="Unassembled WGS sequence"/>
</dbReference>
<dbReference type="EMBL" id="RAQK01000001">
    <property type="protein sequence ID" value="RKE97261.1"/>
    <property type="molecule type" value="Genomic_DNA"/>
</dbReference>
<name>A0A420DSF8_9RHOB</name>
<gene>
    <name evidence="3" type="ORF">C8N30_1856</name>
</gene>
<evidence type="ECO:0000256" key="1">
    <source>
        <dbReference type="SAM" id="MobiDB-lite"/>
    </source>
</evidence>
<evidence type="ECO:0008006" key="5">
    <source>
        <dbReference type="Google" id="ProtNLM"/>
    </source>
</evidence>